<reference evidence="3" key="1">
    <citation type="submission" date="2015-10" db="EMBL/GenBank/DDBJ databases">
        <authorList>
            <person name="Regsiter A."/>
            <person name="william w."/>
        </authorList>
    </citation>
    <scope>NUCLEOTIDE SEQUENCE</scope>
    <source>
        <strain evidence="3">Montdore</strain>
    </source>
</reference>
<keyword evidence="4" id="KW-1185">Reference proteome</keyword>
<dbReference type="EMBL" id="LN891087">
    <property type="protein sequence ID" value="CUS09334.1"/>
    <property type="molecule type" value="Genomic_DNA"/>
</dbReference>
<feature type="region of interest" description="Disordered" evidence="1">
    <location>
        <begin position="1"/>
        <end position="71"/>
    </location>
</feature>
<evidence type="ECO:0000313" key="3">
    <source>
        <dbReference type="EMBL" id="CUS09334.1"/>
    </source>
</evidence>
<dbReference type="Pfam" id="PF13919">
    <property type="entry name" value="ASXH"/>
    <property type="match status" value="1"/>
</dbReference>
<feature type="region of interest" description="Disordered" evidence="1">
    <location>
        <begin position="410"/>
        <end position="527"/>
    </location>
</feature>
<organism evidence="3 4">
    <name type="scientific">Tuber aestivum</name>
    <name type="common">summer truffle</name>
    <dbReference type="NCBI Taxonomy" id="59557"/>
    <lineage>
        <taxon>Eukaryota</taxon>
        <taxon>Fungi</taxon>
        <taxon>Dikarya</taxon>
        <taxon>Ascomycota</taxon>
        <taxon>Pezizomycotina</taxon>
        <taxon>Pezizomycetes</taxon>
        <taxon>Pezizales</taxon>
        <taxon>Tuberaceae</taxon>
        <taxon>Tuber</taxon>
    </lineage>
</organism>
<dbReference type="InterPro" id="IPR028020">
    <property type="entry name" value="ASX_DEUBAD_dom"/>
</dbReference>
<feature type="domain" description="ASX DEUBAD" evidence="2">
    <location>
        <begin position="157"/>
        <end position="262"/>
    </location>
</feature>
<name>A0A292PQD8_9PEZI</name>
<gene>
    <name evidence="3" type="ORF">GSTUAT00006609001</name>
</gene>
<dbReference type="AlphaFoldDB" id="A0A292PQD8"/>
<feature type="compositionally biased region" description="Basic and acidic residues" evidence="1">
    <location>
        <begin position="445"/>
        <end position="463"/>
    </location>
</feature>
<sequence>MDSMSRRSSSRIATKKSLAAVGAERLTTANQDPSTVPNPEPAPSSSPRVQGGNKRKAVSVSSPTASHGKKLRRAIADTAESKDVAVDASEVVVVDAPEIVAADASEVVAPPANNASDAEPERTTERQITPSCQEHLEKPWVPPVIERRNPLVSRFESLVTPENFGLLTNEQKSKLYTLLPGFDKEIDDSKSGHPNGTLDLDILPPFWNDTRFRTQLSTIGERLEQGKYSQKFRDQIDSIMRRRADDEFRFMKDRAMESFWGQKKEVINPALAGQAASIKLTTMARHHVIRVNDTLCLKRQFAGYSLIEKHAIVTAIDQATGVMQLSYPPAQMRRPVAGVEDKTMHDVHSPGQIERILLEENGTGPDKPPNGNSFKNIFVLRGGNELGSLFFLRAQFFLVYLPPIEGGGPSVEGKKAAASHSRKAPESSRLAQSTKSESPLNETHPGGEHITKKVPEGEEEKVKKSLIRNCSPAMEPSRSNHRSPLSKAAKNVSPVDETRPGDGHDIKKGPEEQKAPVTRKRRAMRKR</sequence>
<accession>A0A292PQD8</accession>
<evidence type="ECO:0000313" key="4">
    <source>
        <dbReference type="Proteomes" id="UP001412239"/>
    </source>
</evidence>
<dbReference type="Proteomes" id="UP001412239">
    <property type="component" value="Unassembled WGS sequence"/>
</dbReference>
<feature type="compositionally biased region" description="Basic and acidic residues" evidence="1">
    <location>
        <begin position="496"/>
        <end position="514"/>
    </location>
</feature>
<evidence type="ECO:0000256" key="1">
    <source>
        <dbReference type="SAM" id="MobiDB-lite"/>
    </source>
</evidence>
<feature type="region of interest" description="Disordered" evidence="1">
    <location>
        <begin position="107"/>
        <end position="131"/>
    </location>
</feature>
<feature type="compositionally biased region" description="Polar residues" evidence="1">
    <location>
        <begin position="429"/>
        <end position="441"/>
    </location>
</feature>
<feature type="compositionally biased region" description="Basic residues" evidence="1">
    <location>
        <begin position="517"/>
        <end position="527"/>
    </location>
</feature>
<proteinExistence type="predicted"/>
<protein>
    <recommendedName>
        <fullName evidence="2">ASX DEUBAD domain-containing protein</fullName>
    </recommendedName>
</protein>
<evidence type="ECO:0000259" key="2">
    <source>
        <dbReference type="Pfam" id="PF13919"/>
    </source>
</evidence>